<sequence length="406" mass="44464">MDIDNALIGRRVRELRSWRTMNLSALAGLAGMSVSYLSMIERGERPVTKRATLEALARALQVSPTDLTGKPWEQSTDQAEGQAHASLVAIAAAMDAYELGDDSGEQAREWPQVAADVRRLVEAQQIRADYAEMGGLIPQLLSELHTLYVRDPVHRREILLALVRCYSSAVWMAKLGRQDGLTLMAAMAAQRCSEELGSPQWRGYTTWLRGVTTGSLNRAKQYQRATAMADELAPGLNNPEITQAYGQLHLSAALAAAAQADRDTAATHLDEAAAVADRLDHEVGTFAQVWFGRTNVRIWRVTIGVELGDGPALAEIARDVHVDAIPSPARQAVFHATYGRALLAESRTRDEGLAEILRAEHLAPQHIRGDVFVRESVADELRRARRDAGGRELRGLAWRMGVAPTG</sequence>
<dbReference type="GO" id="GO:0005829">
    <property type="term" value="C:cytosol"/>
    <property type="evidence" value="ECO:0007669"/>
    <property type="project" value="TreeGrafter"/>
</dbReference>
<keyword evidence="2" id="KW-0812">Transmembrane</keyword>
<dbReference type="AlphaFoldDB" id="A0A4R2JFT3"/>
<proteinExistence type="predicted"/>
<dbReference type="GO" id="GO:0003677">
    <property type="term" value="F:DNA binding"/>
    <property type="evidence" value="ECO:0007669"/>
    <property type="project" value="UniProtKB-KW"/>
</dbReference>
<comment type="caution">
    <text evidence="4">The sequence shown here is derived from an EMBL/GenBank/DDBJ whole genome shotgun (WGS) entry which is preliminary data.</text>
</comment>
<dbReference type="Gene3D" id="1.10.260.40">
    <property type="entry name" value="lambda repressor-like DNA-binding domains"/>
    <property type="match status" value="1"/>
</dbReference>
<feature type="transmembrane region" description="Helical" evidence="2">
    <location>
        <begin position="21"/>
        <end position="40"/>
    </location>
</feature>
<feature type="domain" description="HTH cro/C1-type" evidence="3">
    <location>
        <begin position="12"/>
        <end position="67"/>
    </location>
</feature>
<dbReference type="Proteomes" id="UP000295680">
    <property type="component" value="Unassembled WGS sequence"/>
</dbReference>
<dbReference type="InterPro" id="IPR001387">
    <property type="entry name" value="Cro/C1-type_HTH"/>
</dbReference>
<dbReference type="GO" id="GO:0003700">
    <property type="term" value="F:DNA-binding transcription factor activity"/>
    <property type="evidence" value="ECO:0007669"/>
    <property type="project" value="TreeGrafter"/>
</dbReference>
<dbReference type="SUPFAM" id="SSF47413">
    <property type="entry name" value="lambda repressor-like DNA-binding domains"/>
    <property type="match status" value="1"/>
</dbReference>
<dbReference type="OrthoDB" id="4516646at2"/>
<dbReference type="CDD" id="cd00093">
    <property type="entry name" value="HTH_XRE"/>
    <property type="match status" value="1"/>
</dbReference>
<dbReference type="Pfam" id="PF13560">
    <property type="entry name" value="HTH_31"/>
    <property type="match status" value="1"/>
</dbReference>
<dbReference type="SMART" id="SM00530">
    <property type="entry name" value="HTH_XRE"/>
    <property type="match status" value="1"/>
</dbReference>
<evidence type="ECO:0000259" key="3">
    <source>
        <dbReference type="PROSITE" id="PS50943"/>
    </source>
</evidence>
<dbReference type="PANTHER" id="PTHR46797:SF1">
    <property type="entry name" value="METHYLPHOSPHONATE SYNTHASE"/>
    <property type="match status" value="1"/>
</dbReference>
<dbReference type="PROSITE" id="PS50943">
    <property type="entry name" value="HTH_CROC1"/>
    <property type="match status" value="1"/>
</dbReference>
<evidence type="ECO:0000313" key="5">
    <source>
        <dbReference type="Proteomes" id="UP000295680"/>
    </source>
</evidence>
<evidence type="ECO:0000313" key="4">
    <source>
        <dbReference type="EMBL" id="TCO57102.1"/>
    </source>
</evidence>
<keyword evidence="1" id="KW-0238">DNA-binding</keyword>
<name>A0A4R2JFT3_9PSEU</name>
<reference evidence="4 5" key="1">
    <citation type="submission" date="2019-03" db="EMBL/GenBank/DDBJ databases">
        <title>Genomic Encyclopedia of Type Strains, Phase IV (KMG-IV): sequencing the most valuable type-strain genomes for metagenomic binning, comparative biology and taxonomic classification.</title>
        <authorList>
            <person name="Goeker M."/>
        </authorList>
    </citation>
    <scope>NUCLEOTIDE SEQUENCE [LARGE SCALE GENOMIC DNA]</scope>
    <source>
        <strain evidence="4 5">DSM 45934</strain>
    </source>
</reference>
<evidence type="ECO:0000256" key="1">
    <source>
        <dbReference type="ARBA" id="ARBA00023125"/>
    </source>
</evidence>
<organism evidence="4 5">
    <name type="scientific">Actinocrispum wychmicini</name>
    <dbReference type="NCBI Taxonomy" id="1213861"/>
    <lineage>
        <taxon>Bacteria</taxon>
        <taxon>Bacillati</taxon>
        <taxon>Actinomycetota</taxon>
        <taxon>Actinomycetes</taxon>
        <taxon>Pseudonocardiales</taxon>
        <taxon>Pseudonocardiaceae</taxon>
        <taxon>Actinocrispum</taxon>
    </lineage>
</organism>
<keyword evidence="5" id="KW-1185">Reference proteome</keyword>
<keyword evidence="2" id="KW-0472">Membrane</keyword>
<evidence type="ECO:0000256" key="2">
    <source>
        <dbReference type="SAM" id="Phobius"/>
    </source>
</evidence>
<dbReference type="PANTHER" id="PTHR46797">
    <property type="entry name" value="HTH-TYPE TRANSCRIPTIONAL REGULATOR"/>
    <property type="match status" value="1"/>
</dbReference>
<accession>A0A4R2JFT3</accession>
<protein>
    <submittedName>
        <fullName evidence="4">Transcriptional regulator with XRE-family HTH domain</fullName>
    </submittedName>
</protein>
<keyword evidence="2" id="KW-1133">Transmembrane helix</keyword>
<dbReference type="EMBL" id="SLWS01000006">
    <property type="protein sequence ID" value="TCO57102.1"/>
    <property type="molecule type" value="Genomic_DNA"/>
</dbReference>
<dbReference type="InterPro" id="IPR010982">
    <property type="entry name" value="Lambda_DNA-bd_dom_sf"/>
</dbReference>
<dbReference type="RefSeq" id="WP_132120877.1">
    <property type="nucleotide sequence ID" value="NZ_SLWS01000006.1"/>
</dbReference>
<gene>
    <name evidence="4" type="ORF">EV192_106579</name>
</gene>
<dbReference type="InterPro" id="IPR050807">
    <property type="entry name" value="TransReg_Diox_bact_type"/>
</dbReference>